<dbReference type="HOGENOM" id="CLU_1828264_0_0_1"/>
<evidence type="ECO:0000313" key="3">
    <source>
        <dbReference type="Proteomes" id="UP000026960"/>
    </source>
</evidence>
<feature type="compositionally biased region" description="Polar residues" evidence="1">
    <location>
        <begin position="103"/>
        <end position="115"/>
    </location>
</feature>
<accession>A0A0D3FT92</accession>
<evidence type="ECO:0000256" key="1">
    <source>
        <dbReference type="SAM" id="MobiDB-lite"/>
    </source>
</evidence>
<organism evidence="2">
    <name type="scientific">Oryza barthii</name>
    <dbReference type="NCBI Taxonomy" id="65489"/>
    <lineage>
        <taxon>Eukaryota</taxon>
        <taxon>Viridiplantae</taxon>
        <taxon>Streptophyta</taxon>
        <taxon>Embryophyta</taxon>
        <taxon>Tracheophyta</taxon>
        <taxon>Spermatophyta</taxon>
        <taxon>Magnoliopsida</taxon>
        <taxon>Liliopsida</taxon>
        <taxon>Poales</taxon>
        <taxon>Poaceae</taxon>
        <taxon>BOP clade</taxon>
        <taxon>Oryzoideae</taxon>
        <taxon>Oryzeae</taxon>
        <taxon>Oryzinae</taxon>
        <taxon>Oryza</taxon>
    </lineage>
</organism>
<sequence length="141" mass="14678">MPSSRHGTSRLLVGLVRVRVAAPGVACARHLGAPAATETTILVPTPLYSSASSHSNPESIAEAKADANADYEEGGELVLPPEVGTKLQSKPLKCPELQIPWKQPTQQQEVSQTGKTGEEVSRWLPNGGFAVTGTGPVSLGA</sequence>
<reference evidence="2" key="2">
    <citation type="submission" date="2015-03" db="UniProtKB">
        <authorList>
            <consortium name="EnsemblPlants"/>
        </authorList>
    </citation>
    <scope>IDENTIFICATION</scope>
</reference>
<proteinExistence type="predicted"/>
<dbReference type="AlphaFoldDB" id="A0A0D3FT92"/>
<evidence type="ECO:0000313" key="2">
    <source>
        <dbReference type="EnsemblPlants" id="OBART04G04850.1"/>
    </source>
</evidence>
<reference evidence="2" key="1">
    <citation type="journal article" date="2009" name="Rice">
        <title>De Novo Next Generation Sequencing of Plant Genomes.</title>
        <authorList>
            <person name="Rounsley S."/>
            <person name="Marri P.R."/>
            <person name="Yu Y."/>
            <person name="He R."/>
            <person name="Sisneros N."/>
            <person name="Goicoechea J.L."/>
            <person name="Lee S.J."/>
            <person name="Angelova A."/>
            <person name="Kudrna D."/>
            <person name="Luo M."/>
            <person name="Affourtit J."/>
            <person name="Desany B."/>
            <person name="Knight J."/>
            <person name="Niazi F."/>
            <person name="Egholm M."/>
            <person name="Wing R.A."/>
        </authorList>
    </citation>
    <scope>NUCLEOTIDE SEQUENCE [LARGE SCALE GENOMIC DNA]</scope>
    <source>
        <strain evidence="2">cv. IRGC 105608</strain>
    </source>
</reference>
<dbReference type="EnsemblPlants" id="OBART04G04850.1">
    <property type="protein sequence ID" value="OBART04G04850.1"/>
    <property type="gene ID" value="OBART04G04850"/>
</dbReference>
<protein>
    <submittedName>
        <fullName evidence="2">Uncharacterized protein</fullName>
    </submittedName>
</protein>
<keyword evidence="3" id="KW-1185">Reference proteome</keyword>
<dbReference type="Gramene" id="OBART04G04850.1">
    <property type="protein sequence ID" value="OBART04G04850.1"/>
    <property type="gene ID" value="OBART04G04850"/>
</dbReference>
<dbReference type="Proteomes" id="UP000026960">
    <property type="component" value="Chromosome 4"/>
</dbReference>
<feature type="region of interest" description="Disordered" evidence="1">
    <location>
        <begin position="103"/>
        <end position="141"/>
    </location>
</feature>
<feature type="compositionally biased region" description="Polar residues" evidence="1">
    <location>
        <begin position="47"/>
        <end position="58"/>
    </location>
</feature>
<dbReference type="PaxDb" id="65489-OBART04G04850.1"/>
<feature type="region of interest" description="Disordered" evidence="1">
    <location>
        <begin position="47"/>
        <end position="67"/>
    </location>
</feature>
<name>A0A0D3FT92_9ORYZ</name>